<feature type="compositionally biased region" description="Low complexity" evidence="1">
    <location>
        <begin position="64"/>
        <end position="74"/>
    </location>
</feature>
<name>A0ABN9Q7S2_9DINO</name>
<dbReference type="Proteomes" id="UP001189429">
    <property type="component" value="Unassembled WGS sequence"/>
</dbReference>
<feature type="region of interest" description="Disordered" evidence="1">
    <location>
        <begin position="1"/>
        <end position="97"/>
    </location>
</feature>
<sequence>ASAAAADAAPPAENDAAPQERARPSSPGARGGAVRGGAARGGRRRGSGGRGGRDRAPGRQADAPGRQRGRVPGPRCRPDQDGGEEFCQGARAGRDGR</sequence>
<comment type="caution">
    <text evidence="2">The sequence shown here is derived from an EMBL/GenBank/DDBJ whole genome shotgun (WGS) entry which is preliminary data.</text>
</comment>
<accession>A0ABN9Q7S2</accession>
<feature type="non-terminal residue" evidence="2">
    <location>
        <position position="1"/>
    </location>
</feature>
<evidence type="ECO:0000313" key="3">
    <source>
        <dbReference type="Proteomes" id="UP001189429"/>
    </source>
</evidence>
<feature type="compositionally biased region" description="Gly residues" evidence="1">
    <location>
        <begin position="29"/>
        <end position="40"/>
    </location>
</feature>
<feature type="compositionally biased region" description="Low complexity" evidence="1">
    <location>
        <begin position="1"/>
        <end position="17"/>
    </location>
</feature>
<proteinExistence type="predicted"/>
<evidence type="ECO:0000313" key="2">
    <source>
        <dbReference type="EMBL" id="CAK0799335.1"/>
    </source>
</evidence>
<dbReference type="EMBL" id="CAUYUJ010002125">
    <property type="protein sequence ID" value="CAK0799335.1"/>
    <property type="molecule type" value="Genomic_DNA"/>
</dbReference>
<gene>
    <name evidence="2" type="ORF">PCOR1329_LOCUS7827</name>
</gene>
<organism evidence="2 3">
    <name type="scientific">Prorocentrum cordatum</name>
    <dbReference type="NCBI Taxonomy" id="2364126"/>
    <lineage>
        <taxon>Eukaryota</taxon>
        <taxon>Sar</taxon>
        <taxon>Alveolata</taxon>
        <taxon>Dinophyceae</taxon>
        <taxon>Prorocentrales</taxon>
        <taxon>Prorocentraceae</taxon>
        <taxon>Prorocentrum</taxon>
    </lineage>
</organism>
<evidence type="ECO:0000256" key="1">
    <source>
        <dbReference type="SAM" id="MobiDB-lite"/>
    </source>
</evidence>
<reference evidence="2" key="1">
    <citation type="submission" date="2023-10" db="EMBL/GenBank/DDBJ databases">
        <authorList>
            <person name="Chen Y."/>
            <person name="Shah S."/>
            <person name="Dougan E. K."/>
            <person name="Thang M."/>
            <person name="Chan C."/>
        </authorList>
    </citation>
    <scope>NUCLEOTIDE SEQUENCE [LARGE SCALE GENOMIC DNA]</scope>
</reference>
<keyword evidence="3" id="KW-1185">Reference proteome</keyword>
<feature type="non-terminal residue" evidence="2">
    <location>
        <position position="97"/>
    </location>
</feature>
<protein>
    <submittedName>
        <fullName evidence="2">Uncharacterized protein</fullName>
    </submittedName>
</protein>